<dbReference type="AlphaFoldDB" id="A0A544QR03"/>
<dbReference type="EMBL" id="SESI01000001">
    <property type="protein sequence ID" value="TQQ81872.1"/>
    <property type="molecule type" value="Genomic_DNA"/>
</dbReference>
<reference evidence="1 2" key="1">
    <citation type="submission" date="2019-02" db="EMBL/GenBank/DDBJ databases">
        <title>Halonotius sp. a new haloqrchaeon isolated from saline water.</title>
        <authorList>
            <person name="Duran-Viseras A."/>
            <person name="Sanchez-Porro C."/>
            <person name="Ventosa A."/>
        </authorList>
    </citation>
    <scope>NUCLEOTIDE SEQUENCE [LARGE SCALE GENOMIC DNA]</scope>
    <source>
        <strain evidence="1 2">F9-27</strain>
    </source>
</reference>
<keyword evidence="2" id="KW-1185">Reference proteome</keyword>
<organism evidence="1 2">
    <name type="scientific">Halonotius roseus</name>
    <dbReference type="NCBI Taxonomy" id="2511997"/>
    <lineage>
        <taxon>Archaea</taxon>
        <taxon>Methanobacteriati</taxon>
        <taxon>Methanobacteriota</taxon>
        <taxon>Stenosarchaea group</taxon>
        <taxon>Halobacteria</taxon>
        <taxon>Halobacteriales</taxon>
        <taxon>Haloferacaceae</taxon>
        <taxon>Halonotius</taxon>
    </lineage>
</organism>
<comment type="caution">
    <text evidence="1">The sequence shown here is derived from an EMBL/GenBank/DDBJ whole genome shotgun (WGS) entry which is preliminary data.</text>
</comment>
<name>A0A544QR03_9EURY</name>
<accession>A0A544QR03</accession>
<protein>
    <submittedName>
        <fullName evidence="1">Uncharacterized protein</fullName>
    </submittedName>
</protein>
<dbReference type="Proteomes" id="UP000315385">
    <property type="component" value="Unassembled WGS sequence"/>
</dbReference>
<evidence type="ECO:0000313" key="2">
    <source>
        <dbReference type="Proteomes" id="UP000315385"/>
    </source>
</evidence>
<evidence type="ECO:0000313" key="1">
    <source>
        <dbReference type="EMBL" id="TQQ81872.1"/>
    </source>
</evidence>
<gene>
    <name evidence="1" type="ORF">EWF95_02740</name>
</gene>
<dbReference type="OrthoDB" id="379744at2157"/>
<dbReference type="RefSeq" id="WP_142442525.1">
    <property type="nucleotide sequence ID" value="NZ_SESI01000001.1"/>
</dbReference>
<sequence length="84" mass="9031">MVEFEAIQVVIDGKNATESGEYEIRAANADGKVREFTAGALNLNGFGFATAGTEIGEYGETVTIEQADGSRYLNLRVMPNKEIA</sequence>
<proteinExistence type="predicted"/>